<dbReference type="GO" id="GO:0052906">
    <property type="term" value="F:tRNA (guanine(37)-N1)-methyltransferase activity"/>
    <property type="evidence" value="ECO:0007669"/>
    <property type="project" value="UniProtKB-EC"/>
</dbReference>
<reference evidence="8" key="1">
    <citation type="submission" date="2018-05" db="EMBL/GenBank/DDBJ databases">
        <authorList>
            <person name="Lanie J.A."/>
            <person name="Ng W.-L."/>
            <person name="Kazmierczak K.M."/>
            <person name="Andrzejewski T.M."/>
            <person name="Davidsen T.M."/>
            <person name="Wayne K.J."/>
            <person name="Tettelin H."/>
            <person name="Glass J.I."/>
            <person name="Rusch D."/>
            <person name="Podicherti R."/>
            <person name="Tsui H.-C.T."/>
            <person name="Winkler M.E."/>
        </authorList>
    </citation>
    <scope>NUCLEOTIDE SEQUENCE</scope>
</reference>
<evidence type="ECO:0000256" key="2">
    <source>
        <dbReference type="ARBA" id="ARBA00022603"/>
    </source>
</evidence>
<dbReference type="PANTHER" id="PTHR23245">
    <property type="entry name" value="TRNA METHYLTRANSFERASE"/>
    <property type="match status" value="1"/>
</dbReference>
<dbReference type="AlphaFoldDB" id="A0A382KU18"/>
<keyword evidence="3" id="KW-0808">Transferase</keyword>
<keyword evidence="5" id="KW-0819">tRNA processing</keyword>
<dbReference type="PROSITE" id="PS51684">
    <property type="entry name" value="SAM_MT_TRM5_TYW2"/>
    <property type="match status" value="1"/>
</dbReference>
<name>A0A382KU18_9ZZZZ</name>
<evidence type="ECO:0000256" key="1">
    <source>
        <dbReference type="ARBA" id="ARBA00022490"/>
    </source>
</evidence>
<dbReference type="InterPro" id="IPR056743">
    <property type="entry name" value="TRM5-TYW2-like_MTfase"/>
</dbReference>
<dbReference type="GO" id="GO:0002939">
    <property type="term" value="P:tRNA N1-guanine methylation"/>
    <property type="evidence" value="ECO:0007669"/>
    <property type="project" value="TreeGrafter"/>
</dbReference>
<feature type="domain" description="SAM-dependent methyltransferase TRM5/TYW2-type" evidence="7">
    <location>
        <begin position="88"/>
        <end position="275"/>
    </location>
</feature>
<dbReference type="InterPro" id="IPR030382">
    <property type="entry name" value="MeTrfase_TRM5/TYW2"/>
</dbReference>
<accession>A0A382KU18</accession>
<dbReference type="EMBL" id="UINC01081959">
    <property type="protein sequence ID" value="SVC26287.1"/>
    <property type="molecule type" value="Genomic_DNA"/>
</dbReference>
<evidence type="ECO:0000256" key="3">
    <source>
        <dbReference type="ARBA" id="ARBA00022679"/>
    </source>
</evidence>
<keyword evidence="1" id="KW-0963">Cytoplasm</keyword>
<dbReference type="Gene3D" id="3.30.300.110">
    <property type="entry name" value="Met-10+ protein-like domains"/>
    <property type="match status" value="1"/>
</dbReference>
<comment type="catalytic activity">
    <reaction evidence="6">
        <text>guanosine(37) in tRNA + S-adenosyl-L-methionine = N(1)-methylguanosine(37) in tRNA + S-adenosyl-L-homocysteine + H(+)</text>
        <dbReference type="Rhea" id="RHEA:36899"/>
        <dbReference type="Rhea" id="RHEA-COMP:10145"/>
        <dbReference type="Rhea" id="RHEA-COMP:10147"/>
        <dbReference type="ChEBI" id="CHEBI:15378"/>
        <dbReference type="ChEBI" id="CHEBI:57856"/>
        <dbReference type="ChEBI" id="CHEBI:59789"/>
        <dbReference type="ChEBI" id="CHEBI:73542"/>
        <dbReference type="ChEBI" id="CHEBI:74269"/>
        <dbReference type="EC" id="2.1.1.228"/>
    </reaction>
</comment>
<dbReference type="InterPro" id="IPR040601">
    <property type="entry name" value="Trm5a/b_N"/>
</dbReference>
<dbReference type="CDD" id="cd02440">
    <property type="entry name" value="AdoMet_MTases"/>
    <property type="match status" value="1"/>
</dbReference>
<dbReference type="Pfam" id="PF02475">
    <property type="entry name" value="TRM5-TYW2_MTfase"/>
    <property type="match status" value="1"/>
</dbReference>
<sequence>MTLVLKVSKKNGERARRTLINKGYFDNEHKPDSEKNCIYFPVTREFKTQLGTFEKRNLDKFKSRPSSLRELFMKVVPLNLIHDVRRSYDLIGDIAVIEIPDSLKKYEKVIAASLLKTNSKIKVVAKKPKRIEGEYRIRKVKILAGERRTTTEYRESDCLFRFDLNKTYFSQRLGNERLRLAKKVKGSEKILVMFSGVAPFGIVIAKKHPFAKVWNIELNPDAAKYAAKNIELNHLGSRVFSIKGDVKKEIPKLKEKFDRIIMVLPFHNEKFLKSA</sequence>
<dbReference type="FunFam" id="3.30.300.110:FF:000001">
    <property type="entry name" value="tRNA (guanine(37)-N1)-methyltransferase"/>
    <property type="match status" value="1"/>
</dbReference>
<dbReference type="Pfam" id="PF18093">
    <property type="entry name" value="Trm5_N"/>
    <property type="match status" value="1"/>
</dbReference>
<gene>
    <name evidence="8" type="ORF">METZ01_LOCUS279141</name>
</gene>
<dbReference type="Gene3D" id="3.40.50.150">
    <property type="entry name" value="Vaccinia Virus protein VP39"/>
    <property type="match status" value="1"/>
</dbReference>
<dbReference type="InterPro" id="IPR029063">
    <property type="entry name" value="SAM-dependent_MTases_sf"/>
</dbReference>
<evidence type="ECO:0000256" key="5">
    <source>
        <dbReference type="ARBA" id="ARBA00022694"/>
    </source>
</evidence>
<dbReference type="SUPFAM" id="SSF53335">
    <property type="entry name" value="S-adenosyl-L-methionine-dependent methyltransferases"/>
    <property type="match status" value="1"/>
</dbReference>
<proteinExistence type="predicted"/>
<evidence type="ECO:0000313" key="8">
    <source>
        <dbReference type="EMBL" id="SVC26287.1"/>
    </source>
</evidence>
<evidence type="ECO:0000256" key="4">
    <source>
        <dbReference type="ARBA" id="ARBA00022691"/>
    </source>
</evidence>
<protein>
    <recommendedName>
        <fullName evidence="7">SAM-dependent methyltransferase TRM5/TYW2-type domain-containing protein</fullName>
    </recommendedName>
</protein>
<feature type="non-terminal residue" evidence="8">
    <location>
        <position position="275"/>
    </location>
</feature>
<keyword evidence="2" id="KW-0489">Methyltransferase</keyword>
<evidence type="ECO:0000256" key="6">
    <source>
        <dbReference type="ARBA" id="ARBA00047783"/>
    </source>
</evidence>
<dbReference type="PANTHER" id="PTHR23245:SF36">
    <property type="entry name" value="TRNA (GUANINE(37)-N1)-METHYLTRANSFERASE"/>
    <property type="match status" value="1"/>
</dbReference>
<organism evidence="8">
    <name type="scientific">marine metagenome</name>
    <dbReference type="NCBI Taxonomy" id="408172"/>
    <lineage>
        <taxon>unclassified sequences</taxon>
        <taxon>metagenomes</taxon>
        <taxon>ecological metagenomes</taxon>
    </lineage>
</organism>
<dbReference type="Gene3D" id="3.30.70.2580">
    <property type="match status" value="1"/>
</dbReference>
<dbReference type="GO" id="GO:0005737">
    <property type="term" value="C:cytoplasm"/>
    <property type="evidence" value="ECO:0007669"/>
    <property type="project" value="TreeGrafter"/>
</dbReference>
<keyword evidence="4" id="KW-0949">S-adenosyl-L-methionine</keyword>
<dbReference type="InterPro" id="IPR056744">
    <property type="entry name" value="TRM5/TYW2-like_N"/>
</dbReference>
<dbReference type="Pfam" id="PF25133">
    <property type="entry name" value="TYW2_N_2"/>
    <property type="match status" value="1"/>
</dbReference>
<evidence type="ECO:0000259" key="7">
    <source>
        <dbReference type="PROSITE" id="PS51684"/>
    </source>
</evidence>